<name>M3GVP9_9LEPT</name>
<dbReference type="AlphaFoldDB" id="M3GVP9"/>
<protein>
    <submittedName>
        <fullName evidence="1">Uncharacterized protein</fullName>
    </submittedName>
</protein>
<feature type="non-terminal residue" evidence="1">
    <location>
        <position position="137"/>
    </location>
</feature>
<sequence>MHLNNLMKFIRTEATSFNDMALFSSEDFVGVNMSSEDIFLFSSHISDLYSEIIEKVLSNLMREITGFPFSQESLKVVLRRAIVPITHFFWERVLRIQKIIAVNPNVVIYKEKYRDFIFQTSDEFSAKVQDPIYHESL</sequence>
<evidence type="ECO:0000313" key="1">
    <source>
        <dbReference type="EMBL" id="EMF80976.1"/>
    </source>
</evidence>
<dbReference type="EMBL" id="AHOR02000042">
    <property type="protein sequence ID" value="EMF80976.1"/>
    <property type="molecule type" value="Genomic_DNA"/>
</dbReference>
<evidence type="ECO:0000313" key="2">
    <source>
        <dbReference type="Proteomes" id="UP000011770"/>
    </source>
</evidence>
<gene>
    <name evidence="1" type="ORF">LEP1GSC188_4668</name>
</gene>
<dbReference type="Proteomes" id="UP000011770">
    <property type="component" value="Unassembled WGS sequence"/>
</dbReference>
<accession>M3GVP9</accession>
<comment type="caution">
    <text evidence="1">The sequence shown here is derived from an EMBL/GenBank/DDBJ whole genome shotgun (WGS) entry which is preliminary data.</text>
</comment>
<proteinExistence type="predicted"/>
<reference evidence="1 2" key="1">
    <citation type="submission" date="2013-01" db="EMBL/GenBank/DDBJ databases">
        <authorList>
            <person name="Harkins D.M."/>
            <person name="Durkin A.S."/>
            <person name="Brinkac L.M."/>
            <person name="Haft D.H."/>
            <person name="Selengut J.D."/>
            <person name="Sanka R."/>
            <person name="DePew J."/>
            <person name="Purushe J."/>
            <person name="Tulsiani S.M."/>
            <person name="Graham G.C."/>
            <person name="Burns M.-A."/>
            <person name="Dohnt M.F."/>
            <person name="Smythe L.D."/>
            <person name="McKay D.B."/>
            <person name="Craig S.B."/>
            <person name="Vinetz J.M."/>
            <person name="Sutton G.G."/>
            <person name="Nierman W.C."/>
            <person name="Fouts D.E."/>
        </authorList>
    </citation>
    <scope>NUCLEOTIDE SEQUENCE [LARGE SCALE GENOMIC DNA]</scope>
    <source>
        <strain evidence="1 2">LT2116</strain>
    </source>
</reference>
<organism evidence="1 2">
    <name type="scientific">Leptospira weilii serovar Topaz str. LT2116</name>
    <dbReference type="NCBI Taxonomy" id="1088540"/>
    <lineage>
        <taxon>Bacteria</taxon>
        <taxon>Pseudomonadati</taxon>
        <taxon>Spirochaetota</taxon>
        <taxon>Spirochaetia</taxon>
        <taxon>Leptospirales</taxon>
        <taxon>Leptospiraceae</taxon>
        <taxon>Leptospira</taxon>
    </lineage>
</organism>